<organism evidence="2 3">
    <name type="scientific">Oceanivirga miroungae</name>
    <dbReference type="NCBI Taxonomy" id="1130046"/>
    <lineage>
        <taxon>Bacteria</taxon>
        <taxon>Fusobacteriati</taxon>
        <taxon>Fusobacteriota</taxon>
        <taxon>Fusobacteriia</taxon>
        <taxon>Fusobacteriales</taxon>
        <taxon>Leptotrichiaceae</taxon>
        <taxon>Oceanivirga</taxon>
    </lineage>
</organism>
<evidence type="ECO:0000313" key="3">
    <source>
        <dbReference type="Proteomes" id="UP000419017"/>
    </source>
</evidence>
<keyword evidence="3" id="KW-1185">Reference proteome</keyword>
<evidence type="ECO:0000313" key="2">
    <source>
        <dbReference type="EMBL" id="VWL85112.1"/>
    </source>
</evidence>
<evidence type="ECO:0000256" key="1">
    <source>
        <dbReference type="SAM" id="SignalP"/>
    </source>
</evidence>
<gene>
    <name evidence="2" type="ORF">OMES3154_00394</name>
</gene>
<reference evidence="2 3" key="1">
    <citation type="submission" date="2019-10" db="EMBL/GenBank/DDBJ databases">
        <authorList>
            <person name="Blom J."/>
        </authorList>
    </citation>
    <scope>NUCLEOTIDE SEQUENCE [LARGE SCALE GENOMIC DNA]</scope>
    <source>
        <strain evidence="2 3">ES3154-GLU</strain>
    </source>
</reference>
<dbReference type="Proteomes" id="UP000419017">
    <property type="component" value="Unassembled WGS sequence"/>
</dbReference>
<feature type="chain" id="PRO_5026106282" evidence="1">
    <location>
        <begin position="19"/>
        <end position="186"/>
    </location>
</feature>
<proteinExistence type="predicted"/>
<dbReference type="RefSeq" id="WP_156683134.1">
    <property type="nucleotide sequence ID" value="NZ_CABWIB010000001.1"/>
</dbReference>
<dbReference type="EMBL" id="CABWIB010000001">
    <property type="protein sequence ID" value="VWL85112.1"/>
    <property type="molecule type" value="Genomic_DNA"/>
</dbReference>
<dbReference type="AlphaFoldDB" id="A0A6I8MAC4"/>
<accession>A0A6I8MAC4</accession>
<keyword evidence="1" id="KW-0732">Signal</keyword>
<name>A0A6I8MAC4_9FUSO</name>
<sequence length="186" mass="21392">MKKTLLSLTMLLSFFAVAHEHEEMNLVNPTVYKNQNAIVQTVELGKTDDGDYGMELHDFETSFELEKVNNVYFTEDLRVRAKEEDGKLVNELVIPFFDRSLFNTVKYKRGFDFHSFEGAAHMHAHIDVDKKQIDLNGKVYDVVISGDEDVAVYTEKNGKFVFTTYVDQNNRIQAFATLISTSVYNK</sequence>
<protein>
    <submittedName>
        <fullName evidence="2">Uncharacterized protein</fullName>
    </submittedName>
</protein>
<feature type="signal peptide" evidence="1">
    <location>
        <begin position="1"/>
        <end position="18"/>
    </location>
</feature>